<evidence type="ECO:0000313" key="2">
    <source>
        <dbReference type="EMBL" id="CAD8060079.1"/>
    </source>
</evidence>
<comment type="caution">
    <text evidence="2">The sequence shown here is derived from an EMBL/GenBank/DDBJ whole genome shotgun (WGS) entry which is preliminary data.</text>
</comment>
<organism evidence="2 3">
    <name type="scientific">Paramecium sonneborni</name>
    <dbReference type="NCBI Taxonomy" id="65129"/>
    <lineage>
        <taxon>Eukaryota</taxon>
        <taxon>Sar</taxon>
        <taxon>Alveolata</taxon>
        <taxon>Ciliophora</taxon>
        <taxon>Intramacronucleata</taxon>
        <taxon>Oligohymenophorea</taxon>
        <taxon>Peniculida</taxon>
        <taxon>Parameciidae</taxon>
        <taxon>Paramecium</taxon>
    </lineage>
</organism>
<dbReference type="Proteomes" id="UP000692954">
    <property type="component" value="Unassembled WGS sequence"/>
</dbReference>
<dbReference type="OrthoDB" id="294582at2759"/>
<sequence>MGIVCGQNQKFKSQEFYASRPLTQTIKHEQEDVEHDDYDQLFCPSLTKNYILNPKFLYMQESKLENEVQHQITQIEQNSSQLSLGIQNEFSNPIEIQVKQKNQNKLKPDNQKRMSLEQRYKIAISPSLQRKRNSNTSKSPLAQIFQSQKHTAKQKEQFILTKGKQKISNKH</sequence>
<evidence type="ECO:0000313" key="3">
    <source>
        <dbReference type="Proteomes" id="UP000692954"/>
    </source>
</evidence>
<dbReference type="EMBL" id="CAJJDN010000014">
    <property type="protein sequence ID" value="CAD8060079.1"/>
    <property type="molecule type" value="Genomic_DNA"/>
</dbReference>
<protein>
    <submittedName>
        <fullName evidence="2">Uncharacterized protein</fullName>
    </submittedName>
</protein>
<keyword evidence="3" id="KW-1185">Reference proteome</keyword>
<dbReference type="AlphaFoldDB" id="A0A8S1KXA0"/>
<gene>
    <name evidence="2" type="ORF">PSON_ATCC_30995.1.T0140065</name>
</gene>
<accession>A0A8S1KXA0</accession>
<reference evidence="2" key="1">
    <citation type="submission" date="2021-01" db="EMBL/GenBank/DDBJ databases">
        <authorList>
            <consortium name="Genoscope - CEA"/>
            <person name="William W."/>
        </authorList>
    </citation>
    <scope>NUCLEOTIDE SEQUENCE</scope>
</reference>
<name>A0A8S1KXA0_9CILI</name>
<evidence type="ECO:0000256" key="1">
    <source>
        <dbReference type="SAM" id="MobiDB-lite"/>
    </source>
</evidence>
<feature type="region of interest" description="Disordered" evidence="1">
    <location>
        <begin position="146"/>
        <end position="171"/>
    </location>
</feature>
<proteinExistence type="predicted"/>